<dbReference type="Gene3D" id="2.60.40.10">
    <property type="entry name" value="Immunoglobulins"/>
    <property type="match status" value="2"/>
</dbReference>
<organism evidence="4 5">
    <name type="scientific">Marmota marmota marmota</name>
    <name type="common">Alpine marmot</name>
    <dbReference type="NCBI Taxonomy" id="9994"/>
    <lineage>
        <taxon>Eukaryota</taxon>
        <taxon>Metazoa</taxon>
        <taxon>Chordata</taxon>
        <taxon>Craniata</taxon>
        <taxon>Vertebrata</taxon>
        <taxon>Euteleostomi</taxon>
        <taxon>Mammalia</taxon>
        <taxon>Eutheria</taxon>
        <taxon>Euarchontoglires</taxon>
        <taxon>Glires</taxon>
        <taxon>Rodentia</taxon>
        <taxon>Sciuromorpha</taxon>
        <taxon>Sciuridae</taxon>
        <taxon>Xerinae</taxon>
        <taxon>Marmotini</taxon>
        <taxon>Marmota</taxon>
    </lineage>
</organism>
<feature type="compositionally biased region" description="Low complexity" evidence="1">
    <location>
        <begin position="378"/>
        <end position="391"/>
    </location>
</feature>
<dbReference type="GO" id="GO:0051607">
    <property type="term" value="P:defense response to virus"/>
    <property type="evidence" value="ECO:0007669"/>
    <property type="project" value="Ensembl"/>
</dbReference>
<dbReference type="GO" id="GO:0004896">
    <property type="term" value="F:cytokine receptor activity"/>
    <property type="evidence" value="ECO:0007669"/>
    <property type="project" value="TreeGrafter"/>
</dbReference>
<reference evidence="4" key="2">
    <citation type="submission" date="2025-09" db="UniProtKB">
        <authorList>
            <consortium name="Ensembl"/>
        </authorList>
    </citation>
    <scope>IDENTIFICATION</scope>
</reference>
<keyword evidence="2" id="KW-0812">Transmembrane</keyword>
<dbReference type="Proteomes" id="UP000694407">
    <property type="component" value="Unplaced"/>
</dbReference>
<dbReference type="GO" id="GO:0050691">
    <property type="term" value="P:regulation of defense response to virus by host"/>
    <property type="evidence" value="ECO:0007669"/>
    <property type="project" value="Ensembl"/>
</dbReference>
<feature type="domain" description="Fibronectin type-III" evidence="3">
    <location>
        <begin position="40"/>
        <end position="116"/>
    </location>
</feature>
<dbReference type="InterPro" id="IPR050650">
    <property type="entry name" value="Type-II_Cytokine-TF_Rcpt"/>
</dbReference>
<accession>A0A8C5ZY09</accession>
<evidence type="ECO:0000313" key="5">
    <source>
        <dbReference type="Proteomes" id="UP000694407"/>
    </source>
</evidence>
<dbReference type="PANTHER" id="PTHR20859:SF55">
    <property type="entry name" value="INTERFERON LAMBDA RECEPTOR 1"/>
    <property type="match status" value="1"/>
</dbReference>
<dbReference type="FunFam" id="2.60.40.10:FF:001235">
    <property type="entry name" value="Interferon lambda receptor 1"/>
    <property type="match status" value="1"/>
</dbReference>
<feature type="region of interest" description="Disordered" evidence="1">
    <location>
        <begin position="479"/>
        <end position="535"/>
    </location>
</feature>
<dbReference type="GO" id="GO:0032002">
    <property type="term" value="C:interleukin-28 receptor complex"/>
    <property type="evidence" value="ECO:0007669"/>
    <property type="project" value="Ensembl"/>
</dbReference>
<feature type="compositionally biased region" description="Acidic residues" evidence="1">
    <location>
        <begin position="479"/>
        <end position="500"/>
    </location>
</feature>
<dbReference type="CDD" id="cd21910">
    <property type="entry name" value="JAK1bd_box_IFNLR1"/>
    <property type="match status" value="1"/>
</dbReference>
<dbReference type="InterPro" id="IPR013783">
    <property type="entry name" value="Ig-like_fold"/>
</dbReference>
<dbReference type="AlphaFoldDB" id="A0A8C5ZY09"/>
<keyword evidence="2" id="KW-0472">Membrane</keyword>
<dbReference type="GeneTree" id="ENSGT00510000048978"/>
<dbReference type="SUPFAM" id="SSF49265">
    <property type="entry name" value="Fibronectin type III"/>
    <property type="match status" value="2"/>
</dbReference>
<keyword evidence="2" id="KW-1133">Transmembrane helix</keyword>
<keyword evidence="5" id="KW-1185">Reference proteome</keyword>
<dbReference type="Ensembl" id="ENSMMMT00000023858.1">
    <property type="protein sequence ID" value="ENSMMMP00000020993.1"/>
    <property type="gene ID" value="ENSMMMG00000018513.1"/>
</dbReference>
<dbReference type="GO" id="GO:0002385">
    <property type="term" value="P:mucosal immune response"/>
    <property type="evidence" value="ECO:0007669"/>
    <property type="project" value="Ensembl"/>
</dbReference>
<feature type="region of interest" description="Disordered" evidence="1">
    <location>
        <begin position="354"/>
        <end position="429"/>
    </location>
</feature>
<evidence type="ECO:0000256" key="1">
    <source>
        <dbReference type="SAM" id="MobiDB-lite"/>
    </source>
</evidence>
<feature type="transmembrane region" description="Helical" evidence="2">
    <location>
        <begin position="231"/>
        <end position="254"/>
    </location>
</feature>
<dbReference type="GO" id="GO:1901857">
    <property type="term" value="P:positive regulation of cellular respiration"/>
    <property type="evidence" value="ECO:0007669"/>
    <property type="project" value="Ensembl"/>
</dbReference>
<proteinExistence type="predicted"/>
<dbReference type="Pfam" id="PF01108">
    <property type="entry name" value="Tissue_fac"/>
    <property type="match status" value="1"/>
</dbReference>
<protein>
    <submittedName>
        <fullName evidence="4">Interferon lambda receptor 1</fullName>
    </submittedName>
</protein>
<evidence type="ECO:0000256" key="2">
    <source>
        <dbReference type="SAM" id="Phobius"/>
    </source>
</evidence>
<gene>
    <name evidence="4" type="primary">IFNLR1</name>
</gene>
<reference evidence="4" key="1">
    <citation type="submission" date="2025-08" db="UniProtKB">
        <authorList>
            <consortium name="Ensembl"/>
        </authorList>
    </citation>
    <scope>IDENTIFICATION</scope>
</reference>
<evidence type="ECO:0000259" key="3">
    <source>
        <dbReference type="Pfam" id="PF01108"/>
    </source>
</evidence>
<name>A0A8C5ZY09_MARMA</name>
<sequence>MTRGPSYVFILEDVLWVLPEPSSSYAFLIFPWHWEPHLVFQMKAQNFSVYLTWLPGLGNPQNVTYFVAYQRKWQKVKKCAGTRALVCPLMCLKKQDLYNKFKARVQAASARARSPWVESESLDYLSEVEPAPPILVFTQTKKILRVNATYQLPPCMPLVDLTYKVEFWKEGTTNKTVYPATPHGQTVQVPLLPATSGRYCLSARTIYTFISPKYSNFSTPICFFLKAPGPIWTVLVLPSLLPLLLVVASVGMIWKSLQGNPWFRQSKMPQALDFSGCRRSVLTFQSSGPESLDDLFLCPQKELIRKVRPAPQVRASDALKAGSEEKLTEDEDDNVSFQPYIEHPTFLGQELRVSGHSEADGSGVDSGRPWTLVVPGEGSSAWDSSDGSWPSTVYSSPWDEAGSSSYLAKKRPGQGLSGDQHPELLPYPEFPEDLGSLEEPLQGDLFGWTTWGSSSPGRNLLPGEPQVSLRTLTFCWDSSPDEEEEEEQQEEEEGEREAEVEGQLSPVDWSTDSSGAGGCQRTEVRSEVPGHYMAR</sequence>
<dbReference type="InterPro" id="IPR003961">
    <property type="entry name" value="FN3_dom"/>
</dbReference>
<dbReference type="InterPro" id="IPR036116">
    <property type="entry name" value="FN3_sf"/>
</dbReference>
<evidence type="ECO:0000313" key="4">
    <source>
        <dbReference type="Ensembl" id="ENSMMMP00000020993.1"/>
    </source>
</evidence>
<dbReference type="PANTHER" id="PTHR20859">
    <property type="entry name" value="INTERFERON/INTERLEUKIN RECEPTOR"/>
    <property type="match status" value="1"/>
</dbReference>